<dbReference type="PANTHER" id="PTHR36181:SF2">
    <property type="entry name" value="INTRON-ENCODED ENDONUCLEASE AI3-RELATED"/>
    <property type="match status" value="1"/>
</dbReference>
<feature type="domain" description="Homing endonuclease LAGLIDADG" evidence="1">
    <location>
        <begin position="271"/>
        <end position="384"/>
    </location>
</feature>
<dbReference type="EMBL" id="KY575058">
    <property type="protein sequence ID" value="ATI20566.1"/>
    <property type="molecule type" value="Genomic_DNA"/>
</dbReference>
<keyword evidence="3" id="KW-0255">Endonuclease</keyword>
<evidence type="ECO:0000313" key="3">
    <source>
        <dbReference type="EMBL" id="ATI20566.1"/>
    </source>
</evidence>
<keyword evidence="3" id="KW-0496">Mitochondrion</keyword>
<evidence type="ECO:0000259" key="1">
    <source>
        <dbReference type="Pfam" id="PF00961"/>
    </source>
</evidence>
<geneLocation type="mitochondrion" evidence="3"/>
<dbReference type="SUPFAM" id="SSF55608">
    <property type="entry name" value="Homing endonucleases"/>
    <property type="match status" value="2"/>
</dbReference>
<dbReference type="GO" id="GO:0004519">
    <property type="term" value="F:endonuclease activity"/>
    <property type="evidence" value="ECO:0007669"/>
    <property type="project" value="UniProtKB-KW"/>
</dbReference>
<organism evidence="3">
    <name type="scientific">Ophiognomonia clavigignenti-juglandacearum</name>
    <dbReference type="NCBI Taxonomy" id="218668"/>
    <lineage>
        <taxon>Eukaryota</taxon>
        <taxon>Fungi</taxon>
        <taxon>Dikarya</taxon>
        <taxon>Ascomycota</taxon>
        <taxon>Pezizomycotina</taxon>
        <taxon>Sordariomycetes</taxon>
        <taxon>Sordariomycetidae</taxon>
        <taxon>Diaporthales</taxon>
        <taxon>Gnomoniaceae</taxon>
        <taxon>Ophiognomonia</taxon>
    </lineage>
</organism>
<reference evidence="3" key="1">
    <citation type="submission" date="2017-02" db="EMBL/GenBank/DDBJ databases">
        <title>Fungal Comparative Genomics of Melanconis species and Ophiognomonia clavigignenti-juglandacearum at Different Phylogenetic Distances.</title>
        <authorList>
            <person name="Demers J.E."/>
            <person name="Castlebury L.A."/>
        </authorList>
    </citation>
    <scope>NUCLEOTIDE SEQUENCE</scope>
    <source>
        <strain evidence="3">ATCC36624</strain>
    </source>
</reference>
<dbReference type="AlphaFoldDB" id="A0A2C9DSC3"/>
<keyword evidence="3" id="KW-0378">Hydrolase</keyword>
<feature type="domain" description="Homing endonuclease LAGLIDADG" evidence="1">
    <location>
        <begin position="134"/>
        <end position="223"/>
    </location>
</feature>
<evidence type="ECO:0000259" key="2">
    <source>
        <dbReference type="Pfam" id="PF07453"/>
    </source>
</evidence>
<dbReference type="SMART" id="SM00497">
    <property type="entry name" value="IENR1"/>
    <property type="match status" value="2"/>
</dbReference>
<dbReference type="InterPro" id="IPR004860">
    <property type="entry name" value="LAGLIDADG_dom"/>
</dbReference>
<dbReference type="Pfam" id="PF07453">
    <property type="entry name" value="NUMOD1"/>
    <property type="match status" value="1"/>
</dbReference>
<dbReference type="Gene3D" id="3.10.28.10">
    <property type="entry name" value="Homing endonucleases"/>
    <property type="match status" value="2"/>
</dbReference>
<dbReference type="InterPro" id="IPR051289">
    <property type="entry name" value="LAGLIDADG_Endonuclease"/>
</dbReference>
<dbReference type="Pfam" id="PF00961">
    <property type="entry name" value="LAGLIDADG_1"/>
    <property type="match status" value="2"/>
</dbReference>
<dbReference type="GO" id="GO:0005739">
    <property type="term" value="C:mitochondrion"/>
    <property type="evidence" value="ECO:0007669"/>
    <property type="project" value="UniProtKB-ARBA"/>
</dbReference>
<dbReference type="InterPro" id="IPR010896">
    <property type="entry name" value="NUMOD1"/>
</dbReference>
<dbReference type="InterPro" id="IPR027434">
    <property type="entry name" value="Homing_endonucl"/>
</dbReference>
<sequence>MSVPFHKCSKIKWNPSARYASWVVSQRSFNFHISYIQNGIPVLGQKVLAYSTFNSKDSSNSFLSSSNDDITPAIVYQDAYSMKKAILMENKGKGGIYMWTNKLTGDIYVGQSKAYSTSTYSKSVKENDFYEWFCGLTDGEGCFLISTRGINYTFAFKLGFHVDDTDMLNFIHKFLGIGKVYTYGKVSTFLVNQEKEVKNIISIFDNYPLNSTKYLNFLAFKKAFELYTTCNDKSSADIVQGVAEIRSSMNKSRFDFEMPKDKQIRITPYWLLGFVEGEGSFYVEKKYNFVLGFALTQGANDLALMEKIQIYFRNLSSAGLPVNPKVPNYNTGVVSISTYKRESGSYVNIIISRTDFILDVLTPFFDSMNWHSKKYMDYQDWKAILKLKQLGLQYLPEGLKIIKLIVSQMNNKRLSSNSSTKIDRESLYGDINRLLSEPSNYEVKKNGSVFIKSLNRYISLKARDKVSVEVQDENGNIINKFDSITSCAKFYDISRSTTHRRLRNNEPVVVFIESKPFYVKLINLNNDLLDYEEASSSLTTEEGESHPESGTNCCYHSHISSSKSNLKVGMVLSQSPVNIYEKCSGEGFKLIGSFVSARRAGNFLGISGSTIIKYRNSGAIFKDRYKFSSR</sequence>
<protein>
    <submittedName>
        <fullName evidence="3">Endonuclease</fullName>
    </submittedName>
</protein>
<feature type="domain" description="Nuclease-associated modular DNA-binding 1" evidence="2">
    <location>
        <begin position="589"/>
        <end position="614"/>
    </location>
</feature>
<gene>
    <name evidence="3" type="primary">orf630</name>
</gene>
<name>A0A2C9DSC3_9PEZI</name>
<keyword evidence="3" id="KW-0540">Nuclease</keyword>
<dbReference type="InterPro" id="IPR003647">
    <property type="entry name" value="Intron_nuc_1_rpt"/>
</dbReference>
<accession>A0A2C9DSC3</accession>
<dbReference type="PANTHER" id="PTHR36181">
    <property type="entry name" value="INTRON-ENCODED ENDONUCLEASE AI3-RELATED"/>
    <property type="match status" value="1"/>
</dbReference>
<proteinExistence type="predicted"/>